<name>A0AAD6YCM1_9AGAR</name>
<sequence length="174" mass="19342">MHPGKPLPQPTLYAHKPPEPSKFRPWDSPSPRWRVRCPHPSSFFCPQLTTGRALGRVLRSGKEFSPFGLFQSPPPSTESLQATILTDFDVSAALQEQLSVPEQDKPTPSVVEYSASEKGRVRPWIEPPSPPMVGFTTVMFADIQEETVLQVDFSSDEEDNAVGIYPLKLKAPDV</sequence>
<organism evidence="2 3">
    <name type="scientific">Mycena pura</name>
    <dbReference type="NCBI Taxonomy" id="153505"/>
    <lineage>
        <taxon>Eukaryota</taxon>
        <taxon>Fungi</taxon>
        <taxon>Dikarya</taxon>
        <taxon>Basidiomycota</taxon>
        <taxon>Agaricomycotina</taxon>
        <taxon>Agaricomycetes</taxon>
        <taxon>Agaricomycetidae</taxon>
        <taxon>Agaricales</taxon>
        <taxon>Marasmiineae</taxon>
        <taxon>Mycenaceae</taxon>
        <taxon>Mycena</taxon>
    </lineage>
</organism>
<accession>A0AAD6YCM1</accession>
<keyword evidence="3" id="KW-1185">Reference proteome</keyword>
<dbReference type="EMBL" id="JARJCW010000025">
    <property type="protein sequence ID" value="KAJ7211751.1"/>
    <property type="molecule type" value="Genomic_DNA"/>
</dbReference>
<evidence type="ECO:0000256" key="1">
    <source>
        <dbReference type="SAM" id="MobiDB-lite"/>
    </source>
</evidence>
<feature type="region of interest" description="Disordered" evidence="1">
    <location>
        <begin position="1"/>
        <end position="31"/>
    </location>
</feature>
<reference evidence="2" key="1">
    <citation type="submission" date="2023-03" db="EMBL/GenBank/DDBJ databases">
        <title>Massive genome expansion in bonnet fungi (Mycena s.s.) driven by repeated elements and novel gene families across ecological guilds.</title>
        <authorList>
            <consortium name="Lawrence Berkeley National Laboratory"/>
            <person name="Harder C.B."/>
            <person name="Miyauchi S."/>
            <person name="Viragh M."/>
            <person name="Kuo A."/>
            <person name="Thoen E."/>
            <person name="Andreopoulos B."/>
            <person name="Lu D."/>
            <person name="Skrede I."/>
            <person name="Drula E."/>
            <person name="Henrissat B."/>
            <person name="Morin E."/>
            <person name="Kohler A."/>
            <person name="Barry K."/>
            <person name="LaButti K."/>
            <person name="Morin E."/>
            <person name="Salamov A."/>
            <person name="Lipzen A."/>
            <person name="Mereny Z."/>
            <person name="Hegedus B."/>
            <person name="Baldrian P."/>
            <person name="Stursova M."/>
            <person name="Weitz H."/>
            <person name="Taylor A."/>
            <person name="Grigoriev I.V."/>
            <person name="Nagy L.G."/>
            <person name="Martin F."/>
            <person name="Kauserud H."/>
        </authorList>
    </citation>
    <scope>NUCLEOTIDE SEQUENCE</scope>
    <source>
        <strain evidence="2">9144</strain>
    </source>
</reference>
<evidence type="ECO:0000313" key="3">
    <source>
        <dbReference type="Proteomes" id="UP001219525"/>
    </source>
</evidence>
<comment type="caution">
    <text evidence="2">The sequence shown here is derived from an EMBL/GenBank/DDBJ whole genome shotgun (WGS) entry which is preliminary data.</text>
</comment>
<dbReference type="AlphaFoldDB" id="A0AAD6YCM1"/>
<gene>
    <name evidence="2" type="ORF">GGX14DRAFT_542775</name>
</gene>
<dbReference type="Proteomes" id="UP001219525">
    <property type="component" value="Unassembled WGS sequence"/>
</dbReference>
<protein>
    <submittedName>
        <fullName evidence="2">Uncharacterized protein</fullName>
    </submittedName>
</protein>
<proteinExistence type="predicted"/>
<feature type="compositionally biased region" description="Basic and acidic residues" evidence="1">
    <location>
        <begin position="16"/>
        <end position="25"/>
    </location>
</feature>
<evidence type="ECO:0000313" key="2">
    <source>
        <dbReference type="EMBL" id="KAJ7211751.1"/>
    </source>
</evidence>